<organism evidence="1 2">
    <name type="scientific">Salix viminalis</name>
    <name type="common">Common osier</name>
    <name type="synonym">Basket willow</name>
    <dbReference type="NCBI Taxonomy" id="40686"/>
    <lineage>
        <taxon>Eukaryota</taxon>
        <taxon>Viridiplantae</taxon>
        <taxon>Streptophyta</taxon>
        <taxon>Embryophyta</taxon>
        <taxon>Tracheophyta</taxon>
        <taxon>Spermatophyta</taxon>
        <taxon>Magnoliopsida</taxon>
        <taxon>eudicotyledons</taxon>
        <taxon>Gunneridae</taxon>
        <taxon>Pentapetalae</taxon>
        <taxon>rosids</taxon>
        <taxon>fabids</taxon>
        <taxon>Malpighiales</taxon>
        <taxon>Salicaceae</taxon>
        <taxon>Saliceae</taxon>
        <taxon>Salix</taxon>
    </lineage>
</organism>
<dbReference type="Proteomes" id="UP001151529">
    <property type="component" value="Chromosome 7"/>
</dbReference>
<dbReference type="EMBL" id="JAPFFL010000014">
    <property type="protein sequence ID" value="KAJ6678056.1"/>
    <property type="molecule type" value="Genomic_DNA"/>
</dbReference>
<proteinExistence type="predicted"/>
<evidence type="ECO:0000313" key="2">
    <source>
        <dbReference type="Proteomes" id="UP001151529"/>
    </source>
</evidence>
<accession>A0A9Q0NY62</accession>
<keyword evidence="2" id="KW-1185">Reference proteome</keyword>
<evidence type="ECO:0000313" key="1">
    <source>
        <dbReference type="EMBL" id="KAJ6678056.1"/>
    </source>
</evidence>
<protein>
    <submittedName>
        <fullName evidence="1">Uncharacterized protein</fullName>
    </submittedName>
</protein>
<sequence>MKKRDCTWLCCRRLETRSFCSSIWFSKWKLSGMKTPGVDGEAEEEVVVVVVVSGRSAGKKLKQNRRRRKKTSIWIHISHEIRCPSIVRSSPCSNMGERRGGW</sequence>
<reference evidence="1" key="2">
    <citation type="journal article" date="2023" name="Int. J. Mol. Sci.">
        <title>De Novo Assembly and Annotation of 11 Diverse Shrub Willow (Salix) Genomes Reveals Novel Gene Organization in Sex-Linked Regions.</title>
        <authorList>
            <person name="Hyden B."/>
            <person name="Feng K."/>
            <person name="Yates T.B."/>
            <person name="Jawdy S."/>
            <person name="Cereghino C."/>
            <person name="Smart L.B."/>
            <person name="Muchero W."/>
        </authorList>
    </citation>
    <scope>NUCLEOTIDE SEQUENCE [LARGE SCALE GENOMIC DNA]</scope>
    <source>
        <tissue evidence="1">Shoot tip</tissue>
    </source>
</reference>
<comment type="caution">
    <text evidence="1">The sequence shown here is derived from an EMBL/GenBank/DDBJ whole genome shotgun (WGS) entry which is preliminary data.</text>
</comment>
<name>A0A9Q0NY62_SALVM</name>
<reference evidence="1" key="1">
    <citation type="submission" date="2022-11" db="EMBL/GenBank/DDBJ databases">
        <authorList>
            <person name="Hyden B.L."/>
            <person name="Feng K."/>
            <person name="Yates T."/>
            <person name="Jawdy S."/>
            <person name="Smart L.B."/>
            <person name="Muchero W."/>
        </authorList>
    </citation>
    <scope>NUCLEOTIDE SEQUENCE</scope>
    <source>
        <tissue evidence="1">Shoot tip</tissue>
    </source>
</reference>
<dbReference type="AlphaFoldDB" id="A0A9Q0NY62"/>
<gene>
    <name evidence="1" type="ORF">OIU85_008625</name>
</gene>